<dbReference type="Proteomes" id="UP001202922">
    <property type="component" value="Unassembled WGS sequence"/>
</dbReference>
<evidence type="ECO:0000256" key="5">
    <source>
        <dbReference type="SAM" id="MobiDB-lite"/>
    </source>
</evidence>
<feature type="transmembrane region" description="Helical" evidence="6">
    <location>
        <begin position="177"/>
        <end position="196"/>
    </location>
</feature>
<dbReference type="InterPro" id="IPR005828">
    <property type="entry name" value="MFS_sugar_transport-like"/>
</dbReference>
<dbReference type="EMBL" id="JAKZBV010000001">
    <property type="protein sequence ID" value="MCH6471660.1"/>
    <property type="molecule type" value="Genomic_DNA"/>
</dbReference>
<evidence type="ECO:0000313" key="9">
    <source>
        <dbReference type="Proteomes" id="UP001202922"/>
    </source>
</evidence>
<evidence type="ECO:0000256" key="6">
    <source>
        <dbReference type="SAM" id="Phobius"/>
    </source>
</evidence>
<comment type="caution">
    <text evidence="8">The sequence shown here is derived from an EMBL/GenBank/DDBJ whole genome shotgun (WGS) entry which is preliminary data.</text>
</comment>
<evidence type="ECO:0000313" key="8">
    <source>
        <dbReference type="EMBL" id="MCH6471660.1"/>
    </source>
</evidence>
<sequence>MSRNDANQPRERQPREPWTPTQRKALFAGAGSWTLDAFDYFVLVFALSSLAKDFHITIVTATLAITFTLVLRPVGALVFGPLAERFGRKPILVINIVVFSLIELASALSPNFETFFALRVLYGIAMGGIWGVASALTMESIPTRSRGLVSGIFQAGYPLGYLIASVVYGLLIDSVGWRGMFAIGVAPILLAVYIFFRVDESPVWLAARGIGGGAANGVAANGVAANGVAANGERKAAFWPAVAANWQILIFAVFLMAGFNFFSHGTQDLYPTFLTVQRHFHAGTVSLIAIFYNIAAIIGGLVAGSLSERFGRKRTIIVFALLALPCIPLWAFSTGSVALGIGAFLIQFMVQGAWGVIPAYLNELVPEGTRAVLPGFVYQVGNVIAAANATIQALIAQSTGGNYAVAMALVAGIIAIFIAVLIAFGPETRGREFVTAGADTRAAG</sequence>
<dbReference type="InterPro" id="IPR036259">
    <property type="entry name" value="MFS_trans_sf"/>
</dbReference>
<evidence type="ECO:0000256" key="1">
    <source>
        <dbReference type="ARBA" id="ARBA00004651"/>
    </source>
</evidence>
<evidence type="ECO:0000256" key="3">
    <source>
        <dbReference type="ARBA" id="ARBA00022989"/>
    </source>
</evidence>
<protein>
    <submittedName>
        <fullName evidence="8">MFS transporter</fullName>
    </submittedName>
</protein>
<keyword evidence="4 6" id="KW-0472">Membrane</keyword>
<gene>
    <name evidence="8" type="ORF">L0M17_17045</name>
</gene>
<evidence type="ECO:0000256" key="4">
    <source>
        <dbReference type="ARBA" id="ARBA00023136"/>
    </source>
</evidence>
<dbReference type="PANTHER" id="PTHR23508:SF10">
    <property type="entry name" value="CARBOXYLIC ACID TRANSPORTER PROTEIN HOMOLOG"/>
    <property type="match status" value="1"/>
</dbReference>
<feature type="region of interest" description="Disordered" evidence="5">
    <location>
        <begin position="1"/>
        <end position="20"/>
    </location>
</feature>
<feature type="transmembrane region" description="Helical" evidence="6">
    <location>
        <begin position="315"/>
        <end position="332"/>
    </location>
</feature>
<dbReference type="PANTHER" id="PTHR23508">
    <property type="entry name" value="CARBOXYLIC ACID TRANSPORTER PROTEIN HOMOLOG"/>
    <property type="match status" value="1"/>
</dbReference>
<keyword evidence="9" id="KW-1185">Reference proteome</keyword>
<feature type="transmembrane region" description="Helical" evidence="6">
    <location>
        <begin position="25"/>
        <end position="48"/>
    </location>
</feature>
<feature type="transmembrane region" description="Helical" evidence="6">
    <location>
        <begin position="148"/>
        <end position="171"/>
    </location>
</feature>
<keyword evidence="3 6" id="KW-1133">Transmembrane helix</keyword>
<reference evidence="8 9" key="1">
    <citation type="submission" date="2022-03" db="EMBL/GenBank/DDBJ databases">
        <title>Sinomonas sp. isolated from a soil.</title>
        <authorList>
            <person name="Han J."/>
            <person name="Kim D.-U."/>
        </authorList>
    </citation>
    <scope>NUCLEOTIDE SEQUENCE [LARGE SCALE GENOMIC DNA]</scope>
    <source>
        <strain evidence="8 9">5-5</strain>
    </source>
</reference>
<keyword evidence="2 6" id="KW-0812">Transmembrane</keyword>
<dbReference type="InterPro" id="IPR020846">
    <property type="entry name" value="MFS_dom"/>
</dbReference>
<dbReference type="InterPro" id="IPR005829">
    <property type="entry name" value="Sugar_transporter_CS"/>
</dbReference>
<name>A0ABS9U4Z8_9MICC</name>
<dbReference type="SUPFAM" id="SSF103473">
    <property type="entry name" value="MFS general substrate transporter"/>
    <property type="match status" value="1"/>
</dbReference>
<feature type="transmembrane region" description="Helical" evidence="6">
    <location>
        <begin position="115"/>
        <end position="136"/>
    </location>
</feature>
<feature type="transmembrane region" description="Helical" evidence="6">
    <location>
        <begin position="338"/>
        <end position="361"/>
    </location>
</feature>
<comment type="subcellular location">
    <subcellularLocation>
        <location evidence="1">Cell membrane</location>
        <topology evidence="1">Multi-pass membrane protein</topology>
    </subcellularLocation>
</comment>
<dbReference type="RefSeq" id="WP_241055599.1">
    <property type="nucleotide sequence ID" value="NZ_JAKZBV010000001.1"/>
</dbReference>
<dbReference type="Pfam" id="PF00083">
    <property type="entry name" value="Sugar_tr"/>
    <property type="match status" value="1"/>
</dbReference>
<evidence type="ECO:0000256" key="2">
    <source>
        <dbReference type="ARBA" id="ARBA00022692"/>
    </source>
</evidence>
<dbReference type="CDD" id="cd17316">
    <property type="entry name" value="MFS_SV2_like"/>
    <property type="match status" value="1"/>
</dbReference>
<dbReference type="PROSITE" id="PS00217">
    <property type="entry name" value="SUGAR_TRANSPORT_2"/>
    <property type="match status" value="1"/>
</dbReference>
<proteinExistence type="predicted"/>
<feature type="domain" description="Major facilitator superfamily (MFS) profile" evidence="7">
    <location>
        <begin position="25"/>
        <end position="429"/>
    </location>
</feature>
<feature type="transmembrane region" description="Helical" evidence="6">
    <location>
        <begin position="282"/>
        <end position="303"/>
    </location>
</feature>
<feature type="transmembrane region" description="Helical" evidence="6">
    <location>
        <begin position="373"/>
        <end position="395"/>
    </location>
</feature>
<organism evidence="8 9">
    <name type="scientific">Sinomonas terrae</name>
    <dbReference type="NCBI Taxonomy" id="2908838"/>
    <lineage>
        <taxon>Bacteria</taxon>
        <taxon>Bacillati</taxon>
        <taxon>Actinomycetota</taxon>
        <taxon>Actinomycetes</taxon>
        <taxon>Micrococcales</taxon>
        <taxon>Micrococcaceae</taxon>
        <taxon>Sinomonas</taxon>
    </lineage>
</organism>
<evidence type="ECO:0000259" key="7">
    <source>
        <dbReference type="PROSITE" id="PS50850"/>
    </source>
</evidence>
<dbReference type="Gene3D" id="1.20.1250.20">
    <property type="entry name" value="MFS general substrate transporter like domains"/>
    <property type="match status" value="2"/>
</dbReference>
<feature type="transmembrane region" description="Helical" evidence="6">
    <location>
        <begin position="91"/>
        <end position="109"/>
    </location>
</feature>
<accession>A0ABS9U4Z8</accession>
<feature type="transmembrane region" description="Helical" evidence="6">
    <location>
        <begin position="243"/>
        <end position="262"/>
    </location>
</feature>
<dbReference type="PROSITE" id="PS50850">
    <property type="entry name" value="MFS"/>
    <property type="match status" value="1"/>
</dbReference>
<feature type="transmembrane region" description="Helical" evidence="6">
    <location>
        <begin position="401"/>
        <end position="424"/>
    </location>
</feature>
<feature type="transmembrane region" description="Helical" evidence="6">
    <location>
        <begin position="54"/>
        <end position="79"/>
    </location>
</feature>